<evidence type="ECO:0000313" key="3">
    <source>
        <dbReference type="Proteomes" id="UP000281553"/>
    </source>
</evidence>
<keyword evidence="1" id="KW-0732">Signal</keyword>
<sequence length="135" mass="15171">MRTTSGLLLCAFLLAFLPYCLANIKKLISDDFSETPEIASFSAVRLRLGQPKKPNLRSTVRMRSDFTDTFGLRKALVVIFEKISVPSYGDFCPNVILSLGKDTDPPESFLDIDGGYLPDDLEKEWYKEDANQVTL</sequence>
<dbReference type="Proteomes" id="UP000281553">
    <property type="component" value="Unassembled WGS sequence"/>
</dbReference>
<gene>
    <name evidence="2" type="ORF">DILT_LOCUS1869</name>
</gene>
<feature type="signal peptide" evidence="1">
    <location>
        <begin position="1"/>
        <end position="22"/>
    </location>
</feature>
<reference evidence="2 3" key="1">
    <citation type="submission" date="2018-11" db="EMBL/GenBank/DDBJ databases">
        <authorList>
            <consortium name="Pathogen Informatics"/>
        </authorList>
    </citation>
    <scope>NUCLEOTIDE SEQUENCE [LARGE SCALE GENOMIC DNA]</scope>
</reference>
<dbReference type="EMBL" id="UYRU01016262">
    <property type="protein sequence ID" value="VDK51899.1"/>
    <property type="molecule type" value="Genomic_DNA"/>
</dbReference>
<proteinExistence type="predicted"/>
<dbReference type="AlphaFoldDB" id="A0A3P6QSN0"/>
<keyword evidence="3" id="KW-1185">Reference proteome</keyword>
<evidence type="ECO:0000313" key="2">
    <source>
        <dbReference type="EMBL" id="VDK51899.1"/>
    </source>
</evidence>
<accession>A0A3P6QSN0</accession>
<organism evidence="2 3">
    <name type="scientific">Dibothriocephalus latus</name>
    <name type="common">Fish tapeworm</name>
    <name type="synonym">Diphyllobothrium latum</name>
    <dbReference type="NCBI Taxonomy" id="60516"/>
    <lineage>
        <taxon>Eukaryota</taxon>
        <taxon>Metazoa</taxon>
        <taxon>Spiralia</taxon>
        <taxon>Lophotrochozoa</taxon>
        <taxon>Platyhelminthes</taxon>
        <taxon>Cestoda</taxon>
        <taxon>Eucestoda</taxon>
        <taxon>Diphyllobothriidea</taxon>
        <taxon>Diphyllobothriidae</taxon>
        <taxon>Dibothriocephalus</taxon>
    </lineage>
</organism>
<evidence type="ECO:0000256" key="1">
    <source>
        <dbReference type="SAM" id="SignalP"/>
    </source>
</evidence>
<dbReference type="OrthoDB" id="10493826at2759"/>
<protein>
    <submittedName>
        <fullName evidence="2">Uncharacterized protein</fullName>
    </submittedName>
</protein>
<feature type="chain" id="PRO_5018156538" evidence="1">
    <location>
        <begin position="23"/>
        <end position="135"/>
    </location>
</feature>
<name>A0A3P6QSN0_DIBLA</name>